<dbReference type="SMART" id="SM00903">
    <property type="entry name" value="Flavin_Reduct"/>
    <property type="match status" value="1"/>
</dbReference>
<dbReference type="InterPro" id="IPR012349">
    <property type="entry name" value="Split_barrel_FMN-bd"/>
</dbReference>
<keyword evidence="5" id="KW-1185">Reference proteome</keyword>
<dbReference type="SUPFAM" id="SSF50475">
    <property type="entry name" value="FMN-binding split barrel"/>
    <property type="match status" value="1"/>
</dbReference>
<dbReference type="Proteomes" id="UP000799437">
    <property type="component" value="Unassembled WGS sequence"/>
</dbReference>
<keyword evidence="1" id="KW-0560">Oxidoreductase</keyword>
<dbReference type="AlphaFoldDB" id="A0A6A6WFP2"/>
<dbReference type="InterPro" id="IPR050268">
    <property type="entry name" value="NADH-dep_flavin_reductase"/>
</dbReference>
<accession>A0A6A6WFP2</accession>
<dbReference type="GO" id="GO:0042602">
    <property type="term" value="F:riboflavin reductase (NADPH) activity"/>
    <property type="evidence" value="ECO:0007669"/>
    <property type="project" value="TreeGrafter"/>
</dbReference>
<dbReference type="EMBL" id="ML996567">
    <property type="protein sequence ID" value="KAF2760830.1"/>
    <property type="molecule type" value="Genomic_DNA"/>
</dbReference>
<feature type="region of interest" description="Disordered" evidence="2">
    <location>
        <begin position="395"/>
        <end position="429"/>
    </location>
</feature>
<evidence type="ECO:0000256" key="2">
    <source>
        <dbReference type="SAM" id="MobiDB-lite"/>
    </source>
</evidence>
<evidence type="ECO:0000259" key="3">
    <source>
        <dbReference type="SMART" id="SM00903"/>
    </source>
</evidence>
<organism evidence="4 5">
    <name type="scientific">Pseudovirgaria hyperparasitica</name>
    <dbReference type="NCBI Taxonomy" id="470096"/>
    <lineage>
        <taxon>Eukaryota</taxon>
        <taxon>Fungi</taxon>
        <taxon>Dikarya</taxon>
        <taxon>Ascomycota</taxon>
        <taxon>Pezizomycotina</taxon>
        <taxon>Dothideomycetes</taxon>
        <taxon>Dothideomycetes incertae sedis</taxon>
        <taxon>Acrospermales</taxon>
        <taxon>Acrospermaceae</taxon>
        <taxon>Pseudovirgaria</taxon>
    </lineage>
</organism>
<dbReference type="GO" id="GO:0010181">
    <property type="term" value="F:FMN binding"/>
    <property type="evidence" value="ECO:0007669"/>
    <property type="project" value="InterPro"/>
</dbReference>
<evidence type="ECO:0000313" key="5">
    <source>
        <dbReference type="Proteomes" id="UP000799437"/>
    </source>
</evidence>
<evidence type="ECO:0000313" key="4">
    <source>
        <dbReference type="EMBL" id="KAF2760830.1"/>
    </source>
</evidence>
<reference evidence="4" key="1">
    <citation type="journal article" date="2020" name="Stud. Mycol.">
        <title>101 Dothideomycetes genomes: a test case for predicting lifestyles and emergence of pathogens.</title>
        <authorList>
            <person name="Haridas S."/>
            <person name="Albert R."/>
            <person name="Binder M."/>
            <person name="Bloem J."/>
            <person name="Labutti K."/>
            <person name="Salamov A."/>
            <person name="Andreopoulos B."/>
            <person name="Baker S."/>
            <person name="Barry K."/>
            <person name="Bills G."/>
            <person name="Bluhm B."/>
            <person name="Cannon C."/>
            <person name="Castanera R."/>
            <person name="Culley D."/>
            <person name="Daum C."/>
            <person name="Ezra D."/>
            <person name="Gonzalez J."/>
            <person name="Henrissat B."/>
            <person name="Kuo A."/>
            <person name="Liang C."/>
            <person name="Lipzen A."/>
            <person name="Lutzoni F."/>
            <person name="Magnuson J."/>
            <person name="Mondo S."/>
            <person name="Nolan M."/>
            <person name="Ohm R."/>
            <person name="Pangilinan J."/>
            <person name="Park H.-J."/>
            <person name="Ramirez L."/>
            <person name="Alfaro M."/>
            <person name="Sun H."/>
            <person name="Tritt A."/>
            <person name="Yoshinaga Y."/>
            <person name="Zwiers L.-H."/>
            <person name="Turgeon B."/>
            <person name="Goodwin S."/>
            <person name="Spatafora J."/>
            <person name="Crous P."/>
            <person name="Grigoriev I."/>
        </authorList>
    </citation>
    <scope>NUCLEOTIDE SEQUENCE</scope>
    <source>
        <strain evidence="4">CBS 121739</strain>
    </source>
</reference>
<feature type="compositionally biased region" description="Polar residues" evidence="2">
    <location>
        <begin position="411"/>
        <end position="429"/>
    </location>
</feature>
<dbReference type="GeneID" id="54489031"/>
<dbReference type="InterPro" id="IPR002563">
    <property type="entry name" value="Flavin_Rdtase-like_dom"/>
</dbReference>
<dbReference type="Pfam" id="PF01613">
    <property type="entry name" value="Flavin_Reduct"/>
    <property type="match status" value="1"/>
</dbReference>
<dbReference type="RefSeq" id="XP_033603281.1">
    <property type="nucleotide sequence ID" value="XM_033747977.1"/>
</dbReference>
<evidence type="ECO:0000256" key="1">
    <source>
        <dbReference type="ARBA" id="ARBA00023002"/>
    </source>
</evidence>
<gene>
    <name evidence="4" type="ORF">EJ05DRAFT_508071</name>
</gene>
<proteinExistence type="predicted"/>
<feature type="domain" description="Flavin reductase like" evidence="3">
    <location>
        <begin position="122"/>
        <end position="290"/>
    </location>
</feature>
<sequence length="429" mass="48584">MTICQCRGPAARQFFNCLYRWSARSECPPYSCALGSTLQRTQGLSRTKCRVSMYLIRTHSTIREIPPVAQKELDRMKGSYEWGDERFLADPMVLQRPREEEIDALRESIDPQMRKDLFIKVFRELMNPVALITAITEPIEEADSGRKGYSNVQIMTISSLTSVTVSPVPYVSFNIKIPSRTFDAMGPLFRISLLVCNKIAAFTAEQFTMGDAREMLLGFTGSKLPTLKSDDIRIPYLEGVSTESLICKVDKTMEVGDHVVVVAEVLDVRRDQVRGSETRHLYYRTGRYVDDNGVSMQPREDVYDQLWHVIVAKSIHYLKGPQGPDTLRAEGLIGILKATKIYEIRDTQRGTMHLNLMLTILKQTCPELLCNLSDEELMKGFQPIPYDMWEGLVASQRKTASSRRPEKKSLPNASAPQEKSNLPNSDIAT</sequence>
<dbReference type="PANTHER" id="PTHR30466:SF1">
    <property type="entry name" value="FMN REDUCTASE (NADH) RUTF"/>
    <property type="match status" value="1"/>
</dbReference>
<name>A0A6A6WFP2_9PEZI</name>
<protein>
    <recommendedName>
        <fullName evidence="3">Flavin reductase like domain-containing protein</fullName>
    </recommendedName>
</protein>
<dbReference type="PANTHER" id="PTHR30466">
    <property type="entry name" value="FLAVIN REDUCTASE"/>
    <property type="match status" value="1"/>
</dbReference>
<dbReference type="Gene3D" id="2.30.110.10">
    <property type="entry name" value="Electron Transport, Fmn-binding Protein, Chain A"/>
    <property type="match status" value="1"/>
</dbReference>